<name>A0A7X0LJJ2_9BACT</name>
<comment type="catalytic activity">
    <reaction evidence="9">
        <text>ATP + H2O = ADP + phosphate + H(+)</text>
        <dbReference type="Rhea" id="RHEA:13065"/>
        <dbReference type="ChEBI" id="CHEBI:15377"/>
        <dbReference type="ChEBI" id="CHEBI:15378"/>
        <dbReference type="ChEBI" id="CHEBI:30616"/>
        <dbReference type="ChEBI" id="CHEBI:43474"/>
        <dbReference type="ChEBI" id="CHEBI:456216"/>
    </reaction>
</comment>
<keyword evidence="7 9" id="KW-0233">DNA recombination</keyword>
<evidence type="ECO:0000256" key="7">
    <source>
        <dbReference type="ARBA" id="ARBA00023172"/>
    </source>
</evidence>
<dbReference type="EC" id="3.6.4.-" evidence="9"/>
<dbReference type="Pfam" id="PF05496">
    <property type="entry name" value="RuvB_N"/>
    <property type="match status" value="1"/>
</dbReference>
<evidence type="ECO:0000256" key="6">
    <source>
        <dbReference type="ARBA" id="ARBA00023125"/>
    </source>
</evidence>
<feature type="binding site" evidence="9">
    <location>
        <position position="68"/>
    </location>
    <ligand>
        <name>ATP</name>
        <dbReference type="ChEBI" id="CHEBI:30616"/>
    </ligand>
</feature>
<reference evidence="11 12" key="1">
    <citation type="submission" date="2020-08" db="EMBL/GenBank/DDBJ databases">
        <title>Genomic Encyclopedia of Type Strains, Phase IV (KMG-IV): sequencing the most valuable type-strain genomes for metagenomic binning, comparative biology and taxonomic classification.</title>
        <authorList>
            <person name="Goeker M."/>
        </authorList>
    </citation>
    <scope>NUCLEOTIDE SEQUENCE [LARGE SCALE GENOMIC DNA]</scope>
    <source>
        <strain evidence="11 12">DSM 103725</strain>
    </source>
</reference>
<dbReference type="InterPro" id="IPR004605">
    <property type="entry name" value="DNA_helicase_Holl-junc_RuvB"/>
</dbReference>
<feature type="binding site" evidence="9">
    <location>
        <position position="184"/>
    </location>
    <ligand>
        <name>ATP</name>
        <dbReference type="ChEBI" id="CHEBI:30616"/>
    </ligand>
</feature>
<dbReference type="Proteomes" id="UP000541810">
    <property type="component" value="Unassembled WGS sequence"/>
</dbReference>
<dbReference type="GO" id="GO:0005524">
    <property type="term" value="F:ATP binding"/>
    <property type="evidence" value="ECO:0007669"/>
    <property type="project" value="UniProtKB-UniRule"/>
</dbReference>
<sequence length="372" mass="39879">MATERIVTAASTDLNEETFNLSLRPQTLDDYVGQPALVEKLKITLEAVKQRSEPMEHVLLHGPPGLGKTTLSHIIANEMGTHVTVTAGPALTKGGDLVGTLTKLQRGDVLFIDEIHRLPAAVEEFIYPAMEDFKIDFTIDTGMHAKTIPITLKPFTLIGATTRAGLLSGPMRSRFGITHNLEFYNHDDLLSILQRSANLLGLTPLAPGSAGGPRGVEANPPAEPGAKGEVIEALATIADRSRGTPRIANRLLRRVRDFAQVKADGNLTPELVNDALKLEGVDHLGLDEIDRKYLTVIGTTYEGGPVGLEAVAATLGEDSGTLESMVEPYLLQIGFLARTRKGRMLTKAGAEHVGVKFRPAEDASADGGDGLF</sequence>
<dbReference type="Gene3D" id="1.10.8.60">
    <property type="match status" value="1"/>
</dbReference>
<comment type="similarity">
    <text evidence="9">Belongs to the RuvB family.</text>
</comment>
<organism evidence="11 12">
    <name type="scientific">Algisphaera agarilytica</name>
    <dbReference type="NCBI Taxonomy" id="1385975"/>
    <lineage>
        <taxon>Bacteria</taxon>
        <taxon>Pseudomonadati</taxon>
        <taxon>Planctomycetota</taxon>
        <taxon>Phycisphaerae</taxon>
        <taxon>Phycisphaerales</taxon>
        <taxon>Phycisphaeraceae</taxon>
        <taxon>Algisphaera</taxon>
    </lineage>
</organism>
<keyword evidence="11" id="KW-0347">Helicase</keyword>
<feature type="binding site" evidence="9">
    <location>
        <position position="174"/>
    </location>
    <ligand>
        <name>ATP</name>
        <dbReference type="ChEBI" id="CHEBI:30616"/>
    </ligand>
</feature>
<feature type="binding site" evidence="9">
    <location>
        <position position="65"/>
    </location>
    <ligand>
        <name>ATP</name>
        <dbReference type="ChEBI" id="CHEBI:30616"/>
    </ligand>
</feature>
<evidence type="ECO:0000313" key="12">
    <source>
        <dbReference type="Proteomes" id="UP000541810"/>
    </source>
</evidence>
<evidence type="ECO:0000256" key="1">
    <source>
        <dbReference type="ARBA" id="ARBA00022490"/>
    </source>
</evidence>
<evidence type="ECO:0000313" key="11">
    <source>
        <dbReference type="EMBL" id="MBB6429420.1"/>
    </source>
</evidence>
<keyword evidence="8 9" id="KW-0234">DNA repair</keyword>
<dbReference type="Pfam" id="PF17864">
    <property type="entry name" value="AAA_lid_4"/>
    <property type="match status" value="1"/>
</dbReference>
<dbReference type="InterPro" id="IPR008823">
    <property type="entry name" value="RuvB_wg_C"/>
</dbReference>
<gene>
    <name evidence="9" type="primary">ruvB</name>
    <name evidence="11" type="ORF">HNQ40_001226</name>
</gene>
<dbReference type="InterPro" id="IPR003593">
    <property type="entry name" value="AAA+_ATPase"/>
</dbReference>
<comment type="subunit">
    <text evidence="9">Homohexamer. Forms an RuvA(8)-RuvB(12)-Holliday junction (HJ) complex. HJ DNA is sandwiched between 2 RuvA tetramers; dsDNA enters through RuvA and exits via RuvB. An RuvB hexamer assembles on each DNA strand where it exits the tetramer. Each RuvB hexamer is contacted by two RuvA subunits (via domain III) on 2 adjacent RuvB subunits; this complex drives branch migration. In the full resolvosome a probable DNA-RuvA(4)-RuvB(12)-RuvC(2) complex forms which resolves the HJ.</text>
</comment>
<dbReference type="AlphaFoldDB" id="A0A7X0LJJ2"/>
<comment type="caution">
    <text evidence="9">Lacks conserved residue(s) required for the propagation of feature annotation.</text>
</comment>
<evidence type="ECO:0000256" key="2">
    <source>
        <dbReference type="ARBA" id="ARBA00022741"/>
    </source>
</evidence>
<evidence type="ECO:0000259" key="10">
    <source>
        <dbReference type="SMART" id="SM00382"/>
    </source>
</evidence>
<dbReference type="RefSeq" id="WP_184676999.1">
    <property type="nucleotide sequence ID" value="NZ_JACHGY010000001.1"/>
</dbReference>
<feature type="binding site" evidence="9">
    <location>
        <position position="69"/>
    </location>
    <ligand>
        <name>ATP</name>
        <dbReference type="ChEBI" id="CHEBI:30616"/>
    </ligand>
</feature>
<dbReference type="GO" id="GO:0000400">
    <property type="term" value="F:four-way junction DNA binding"/>
    <property type="evidence" value="ECO:0007669"/>
    <property type="project" value="UniProtKB-UniRule"/>
</dbReference>
<feature type="binding site" evidence="9">
    <location>
        <position position="70"/>
    </location>
    <ligand>
        <name>ATP</name>
        <dbReference type="ChEBI" id="CHEBI:30616"/>
    </ligand>
</feature>
<accession>A0A7X0LJJ2</accession>
<comment type="function">
    <text evidence="9">The RuvA-RuvB-RuvC complex processes Holliday junction (HJ) DNA during genetic recombination and DNA repair, while the RuvA-RuvB complex plays an important role in the rescue of blocked DNA replication forks via replication fork reversal (RFR). RuvA specifically binds to HJ cruciform DNA, conferring on it an open structure. The RuvB hexamer acts as an ATP-dependent pump, pulling dsDNA into and through the RuvAB complex. RuvB forms 2 homohexamers on either side of HJ DNA bound by 1 or 2 RuvA tetramers; 4 subunits per hexamer contact DNA at a time. Coordinated motions by a converter formed by DNA-disengaged RuvB subunits stimulates ATP hydrolysis and nucleotide exchange. Immobilization of the converter enables RuvB to convert the ATP-contained energy into a lever motion, pulling 2 nucleotides of DNA out of the RuvA tetramer per ATP hydrolyzed, thus driving DNA branch migration. The RuvB motors rotate together with the DNA substrate, which together with the progressing nucleotide cycle form the mechanistic basis for DNA recombination by continuous HJ branch migration. Branch migration allows RuvC to scan DNA until it finds its consensus sequence, where it cleaves and resolves cruciform DNA.</text>
</comment>
<feature type="binding site" evidence="9">
    <location>
        <position position="69"/>
    </location>
    <ligand>
        <name>Mg(2+)</name>
        <dbReference type="ChEBI" id="CHEBI:18420"/>
    </ligand>
</feature>
<comment type="caution">
    <text evidence="11">The sequence shown here is derived from an EMBL/GenBank/DDBJ whole genome shotgun (WGS) entry which is preliminary data.</text>
</comment>
<dbReference type="HAMAP" id="MF_00016">
    <property type="entry name" value="DNA_HJ_migration_RuvB"/>
    <property type="match status" value="1"/>
</dbReference>
<feature type="binding site" evidence="9">
    <location>
        <begin position="131"/>
        <end position="133"/>
    </location>
    <ligand>
        <name>ATP</name>
        <dbReference type="ChEBI" id="CHEBI:30616"/>
    </ligand>
</feature>
<protein>
    <recommendedName>
        <fullName evidence="9">Holliday junction branch migration complex subunit RuvB</fullName>
        <ecNumber evidence="9">3.6.4.-</ecNumber>
    </recommendedName>
</protein>
<dbReference type="SUPFAM" id="SSF46785">
    <property type="entry name" value="Winged helix' DNA-binding domain"/>
    <property type="match status" value="1"/>
</dbReference>
<comment type="domain">
    <text evidence="9">Has 3 domains, the large (RuvB-L) and small ATPase (RuvB-S) domains and the C-terminal head (RuvB-H) domain. The head domain binds DNA, while the ATPase domains jointly bind ATP, ADP or are empty depending on the state of the subunit in the translocation cycle. During a single DNA translocation step the structure of each domain remains the same, but their relative positions change.</text>
</comment>
<evidence type="ECO:0000256" key="4">
    <source>
        <dbReference type="ARBA" id="ARBA00022801"/>
    </source>
</evidence>
<proteinExistence type="inferred from homology"/>
<dbReference type="GO" id="GO:0006310">
    <property type="term" value="P:DNA recombination"/>
    <property type="evidence" value="ECO:0007669"/>
    <property type="project" value="UniProtKB-UniRule"/>
</dbReference>
<dbReference type="InterPro" id="IPR027417">
    <property type="entry name" value="P-loop_NTPase"/>
</dbReference>
<dbReference type="Gene3D" id="1.10.10.10">
    <property type="entry name" value="Winged helix-like DNA-binding domain superfamily/Winged helix DNA-binding domain"/>
    <property type="match status" value="1"/>
</dbReference>
<dbReference type="PANTHER" id="PTHR42848:SF1">
    <property type="entry name" value="HOLLIDAY JUNCTION BRANCH MIGRATION COMPLEX SUBUNIT RUVB"/>
    <property type="match status" value="1"/>
</dbReference>
<feature type="binding site" evidence="9">
    <location>
        <position position="343"/>
    </location>
    <ligand>
        <name>DNA</name>
        <dbReference type="ChEBI" id="CHEBI:16991"/>
    </ligand>
</feature>
<evidence type="ECO:0000256" key="5">
    <source>
        <dbReference type="ARBA" id="ARBA00022840"/>
    </source>
</evidence>
<dbReference type="Gene3D" id="3.40.50.300">
    <property type="entry name" value="P-loop containing nucleotide triphosphate hydrolases"/>
    <property type="match status" value="1"/>
</dbReference>
<keyword evidence="4 9" id="KW-0378">Hydrolase</keyword>
<feature type="binding site" evidence="9">
    <location>
        <position position="24"/>
    </location>
    <ligand>
        <name>ATP</name>
        <dbReference type="ChEBI" id="CHEBI:30616"/>
    </ligand>
</feature>
<dbReference type="GO" id="GO:0016787">
    <property type="term" value="F:hydrolase activity"/>
    <property type="evidence" value="ECO:0007669"/>
    <property type="project" value="UniProtKB-KW"/>
</dbReference>
<feature type="binding site" evidence="9">
    <location>
        <position position="340"/>
    </location>
    <ligand>
        <name>DNA</name>
        <dbReference type="ChEBI" id="CHEBI:16991"/>
    </ligand>
</feature>
<feature type="region of interest" description="Head domain (RuvB-H)" evidence="9">
    <location>
        <begin position="283"/>
        <end position="372"/>
    </location>
</feature>
<keyword evidence="2 9" id="KW-0547">Nucleotide-binding</keyword>
<keyword evidence="6 9" id="KW-0238">DNA-binding</keyword>
<keyword evidence="1 9" id="KW-0963">Cytoplasm</keyword>
<dbReference type="GO" id="GO:0005737">
    <property type="term" value="C:cytoplasm"/>
    <property type="evidence" value="ECO:0007669"/>
    <property type="project" value="UniProtKB-SubCell"/>
</dbReference>
<comment type="subcellular location">
    <subcellularLocation>
        <location evidence="9">Cytoplasm</location>
    </subcellularLocation>
</comment>
<evidence type="ECO:0000256" key="9">
    <source>
        <dbReference type="HAMAP-Rule" id="MF_00016"/>
    </source>
</evidence>
<evidence type="ECO:0000256" key="3">
    <source>
        <dbReference type="ARBA" id="ARBA00022763"/>
    </source>
</evidence>
<dbReference type="GO" id="GO:0048476">
    <property type="term" value="C:Holliday junction resolvase complex"/>
    <property type="evidence" value="ECO:0007669"/>
    <property type="project" value="UniProtKB-UniRule"/>
</dbReference>
<dbReference type="PANTHER" id="PTHR42848">
    <property type="match status" value="1"/>
</dbReference>
<feature type="binding site" evidence="9">
    <location>
        <position position="338"/>
    </location>
    <ligand>
        <name>DNA</name>
        <dbReference type="ChEBI" id="CHEBI:16991"/>
    </ligand>
</feature>
<dbReference type="GO" id="GO:0009378">
    <property type="term" value="F:four-way junction helicase activity"/>
    <property type="evidence" value="ECO:0007669"/>
    <property type="project" value="InterPro"/>
</dbReference>
<feature type="binding site" evidence="9">
    <location>
        <position position="246"/>
    </location>
    <ligand>
        <name>ATP</name>
        <dbReference type="ChEBI" id="CHEBI:30616"/>
    </ligand>
</feature>
<evidence type="ECO:0000256" key="8">
    <source>
        <dbReference type="ARBA" id="ARBA00023204"/>
    </source>
</evidence>
<dbReference type="InterPro" id="IPR036390">
    <property type="entry name" value="WH_DNA-bd_sf"/>
</dbReference>
<feature type="binding site" evidence="9">
    <location>
        <position position="23"/>
    </location>
    <ligand>
        <name>ATP</name>
        <dbReference type="ChEBI" id="CHEBI:30616"/>
    </ligand>
</feature>
<keyword evidence="3 9" id="KW-0227">DNA damage</keyword>
<feature type="domain" description="AAA+ ATPase" evidence="10">
    <location>
        <begin position="54"/>
        <end position="187"/>
    </location>
</feature>
<keyword evidence="5 9" id="KW-0067">ATP-binding</keyword>
<dbReference type="SMART" id="SM00382">
    <property type="entry name" value="AAA"/>
    <property type="match status" value="1"/>
</dbReference>
<dbReference type="InterPro" id="IPR041445">
    <property type="entry name" value="AAA_lid_4"/>
</dbReference>
<dbReference type="EMBL" id="JACHGY010000001">
    <property type="protein sequence ID" value="MBB6429420.1"/>
    <property type="molecule type" value="Genomic_DNA"/>
</dbReference>
<keyword evidence="12" id="KW-1185">Reference proteome</keyword>
<dbReference type="Pfam" id="PF05491">
    <property type="entry name" value="WHD_RuvB"/>
    <property type="match status" value="1"/>
</dbReference>
<dbReference type="SUPFAM" id="SSF52540">
    <property type="entry name" value="P-loop containing nucleoside triphosphate hydrolases"/>
    <property type="match status" value="1"/>
</dbReference>
<dbReference type="GO" id="GO:0006281">
    <property type="term" value="P:DNA repair"/>
    <property type="evidence" value="ECO:0007669"/>
    <property type="project" value="UniProtKB-UniRule"/>
</dbReference>
<dbReference type="InterPro" id="IPR008824">
    <property type="entry name" value="RuvB-like_N"/>
</dbReference>
<dbReference type="InterPro" id="IPR036388">
    <property type="entry name" value="WH-like_DNA-bd_sf"/>
</dbReference>
<dbReference type="CDD" id="cd00009">
    <property type="entry name" value="AAA"/>
    <property type="match status" value="1"/>
</dbReference>